<dbReference type="EMBL" id="VFOS01000001">
    <property type="protein sequence ID" value="TQL63916.1"/>
    <property type="molecule type" value="Genomic_DNA"/>
</dbReference>
<dbReference type="Pfam" id="PF08486">
    <property type="entry name" value="SpoIID"/>
    <property type="match status" value="1"/>
</dbReference>
<evidence type="ECO:0000313" key="2">
    <source>
        <dbReference type="EMBL" id="TQL63916.1"/>
    </source>
</evidence>
<keyword evidence="3" id="KW-1185">Reference proteome</keyword>
<name>A0A542ZUH8_RARFA</name>
<evidence type="ECO:0000259" key="1">
    <source>
        <dbReference type="Pfam" id="PF08486"/>
    </source>
</evidence>
<protein>
    <submittedName>
        <fullName evidence="2">SpoIID/LytB domain protein</fullName>
    </submittedName>
</protein>
<reference evidence="2 3" key="1">
    <citation type="submission" date="2019-06" db="EMBL/GenBank/DDBJ databases">
        <title>Sequencing the genomes of 1000 actinobacteria strains.</title>
        <authorList>
            <person name="Klenk H.-P."/>
        </authorList>
    </citation>
    <scope>NUCLEOTIDE SEQUENCE [LARGE SCALE GENOMIC DNA]</scope>
    <source>
        <strain evidence="2 3">DSM 4813</strain>
    </source>
</reference>
<gene>
    <name evidence="2" type="ORF">FB461_0395</name>
</gene>
<dbReference type="NCBIfam" id="TIGR02669">
    <property type="entry name" value="SpoIID_LytB"/>
    <property type="match status" value="1"/>
</dbReference>
<dbReference type="InterPro" id="IPR013486">
    <property type="entry name" value="SpoIID/LytB"/>
</dbReference>
<dbReference type="GO" id="GO:0030435">
    <property type="term" value="P:sporulation resulting in formation of a cellular spore"/>
    <property type="evidence" value="ECO:0007669"/>
    <property type="project" value="InterPro"/>
</dbReference>
<dbReference type="InterPro" id="IPR013693">
    <property type="entry name" value="SpoIID/LytB_N"/>
</dbReference>
<feature type="domain" description="Sporulation stage II protein D amidase enhancer LytB N-terminal" evidence="1">
    <location>
        <begin position="333"/>
        <end position="437"/>
    </location>
</feature>
<organism evidence="2 3">
    <name type="scientific">Rarobacter faecitabidus</name>
    <dbReference type="NCBI Taxonomy" id="13243"/>
    <lineage>
        <taxon>Bacteria</taxon>
        <taxon>Bacillati</taxon>
        <taxon>Actinomycetota</taxon>
        <taxon>Actinomycetes</taxon>
        <taxon>Micrococcales</taxon>
        <taxon>Rarobacteraceae</taxon>
        <taxon>Rarobacter</taxon>
    </lineage>
</organism>
<dbReference type="Proteomes" id="UP000315389">
    <property type="component" value="Unassembled WGS sequence"/>
</dbReference>
<evidence type="ECO:0000313" key="3">
    <source>
        <dbReference type="Proteomes" id="UP000315389"/>
    </source>
</evidence>
<proteinExistence type="predicted"/>
<sequence length="571" mass="60369">MTNVTHVTKPPRPANRALTRAYVESRHRFSAFAAILALIGALGVSAAPASHAVQPAKVTLQATAPKTTITRGAKATIKVVFKKKGKPVTKASVRLQKYDGGKWKNTSVKATIAKGKASIKVKPAKTSKYRIKQGSSYSKSITIKVKASVAAPSKLTAARAFTINGSGFGHGVGMSQFGAYERAREGDSAATILRAYYTGAKVQTIAVPARIGVQVFGPEPYSFSGYADSANTTTFSVDRGRWRVVDPEGNVIFPSSGIATKGMKLKLSISGSRVKADVTGSSLTPLSWTADGMILQWSGTDEFPGAGTAAVAKITGANGTYRHGVLKVSAIDKRLNIVNDLPLNEYLYGIAEMPSSWGSAKNQGAAALSAQAITARSYALVRMRVTAAKPQGKLKAKCNCHLVDDVRDQNYTGWNKENETVGTTNYGAIWKAAVDATISGAQAQVLTHKNAPIATYYYSSSGGATANSEDVWATPVDYLKSVDDAQSLRAPGNAMASWTRTIAASRVASVFGLPNVAKLEVTERYASGQAKTLRATSTSGKTATYTAKADVVRSRLGSMPSSWFTSITPTN</sequence>
<dbReference type="AlphaFoldDB" id="A0A542ZUH8"/>
<accession>A0A542ZUH8</accession>
<comment type="caution">
    <text evidence="2">The sequence shown here is derived from an EMBL/GenBank/DDBJ whole genome shotgun (WGS) entry which is preliminary data.</text>
</comment>